<dbReference type="GO" id="GO:0008381">
    <property type="term" value="F:mechanosensitive monoatomic ion channel activity"/>
    <property type="evidence" value="ECO:0007669"/>
    <property type="project" value="InterPro"/>
</dbReference>
<dbReference type="Pfam" id="PF24871">
    <property type="entry name" value="Piezo_TM1-24"/>
    <property type="match status" value="1"/>
</dbReference>
<evidence type="ECO:0000313" key="3">
    <source>
        <dbReference type="EMBL" id="MBW79770.1"/>
    </source>
</evidence>
<dbReference type="VEuPathDB" id="VectorBase:ADAC008154"/>
<evidence type="ECO:0000259" key="2">
    <source>
        <dbReference type="Pfam" id="PF24871"/>
    </source>
</evidence>
<keyword evidence="1" id="KW-0472">Membrane</keyword>
<dbReference type="InterPro" id="IPR056769">
    <property type="entry name" value="Piezo_TM1-24"/>
</dbReference>
<organism evidence="3">
    <name type="scientific">Anopheles darlingi</name>
    <name type="common">Mosquito</name>
    <dbReference type="NCBI Taxonomy" id="43151"/>
    <lineage>
        <taxon>Eukaryota</taxon>
        <taxon>Metazoa</taxon>
        <taxon>Ecdysozoa</taxon>
        <taxon>Arthropoda</taxon>
        <taxon>Hexapoda</taxon>
        <taxon>Insecta</taxon>
        <taxon>Pterygota</taxon>
        <taxon>Neoptera</taxon>
        <taxon>Endopterygota</taxon>
        <taxon>Diptera</taxon>
        <taxon>Nematocera</taxon>
        <taxon>Culicoidea</taxon>
        <taxon>Culicidae</taxon>
        <taxon>Anophelinae</taxon>
        <taxon>Anopheles</taxon>
    </lineage>
</organism>
<keyword evidence="1" id="KW-0812">Transmembrane</keyword>
<evidence type="ECO:0000256" key="1">
    <source>
        <dbReference type="SAM" id="Phobius"/>
    </source>
</evidence>
<reference evidence="3" key="1">
    <citation type="submission" date="2018-01" db="EMBL/GenBank/DDBJ databases">
        <title>An insight into the sialome of Amazonian anophelines.</title>
        <authorList>
            <person name="Ribeiro J.M."/>
            <person name="Scarpassa V."/>
            <person name="Calvo E."/>
        </authorList>
    </citation>
    <scope>NUCLEOTIDE SEQUENCE</scope>
</reference>
<name>A0A2M4DQC8_ANODA</name>
<keyword evidence="1" id="KW-1133">Transmembrane helix</keyword>
<proteinExistence type="predicted"/>
<feature type="domain" description="Piezo TM1-24" evidence="2">
    <location>
        <begin position="2"/>
        <end position="132"/>
    </location>
</feature>
<dbReference type="PANTHER" id="PTHR47049:SF2">
    <property type="entry name" value="PIEZO-TYPE MECHANOSENSITIVE ION CHANNEL HOMOLOG"/>
    <property type="match status" value="1"/>
</dbReference>
<dbReference type="InterPro" id="IPR027272">
    <property type="entry name" value="Piezo"/>
</dbReference>
<dbReference type="GO" id="GO:0016020">
    <property type="term" value="C:membrane"/>
    <property type="evidence" value="ECO:0007669"/>
    <property type="project" value="InterPro"/>
</dbReference>
<dbReference type="AlphaFoldDB" id="A0A2M4DQC8"/>
<accession>A0A2M4DQC8</accession>
<sequence>MNSYIFTNVIMMVWSIMYHSWLTFVLLIWANLIWIMPNHRKNMLKSSPVLVIYAELLLLAQYLYGMNLTEEELPTVIDGSSFNLEELGFVRRLEYPCVPLLVKSLFTTMFWISLRQQIQEKHTERRESMIANMASPIQLPIGAATTAAKTTPSTTEHRAHKNKGVRLCHSDGKVLQVIYDQILDMDGCPDTLSVCYHRKPNDNVSYRVHETQTRSYTYITVNSQNTTKNDALIVLHR</sequence>
<dbReference type="EMBL" id="GGFL01015592">
    <property type="protein sequence ID" value="MBW79770.1"/>
    <property type="molecule type" value="Transcribed_RNA"/>
</dbReference>
<dbReference type="PANTHER" id="PTHR47049">
    <property type="entry name" value="PIEZO-TYPE MECHANOSENSITIVE ION CHANNEL HOMOLOG"/>
    <property type="match status" value="1"/>
</dbReference>
<feature type="transmembrane region" description="Helical" evidence="1">
    <location>
        <begin position="12"/>
        <end position="35"/>
    </location>
</feature>
<protein>
    <submittedName>
        <fullName evidence="3">Putative piezo-type mechanosensitive ion channel component</fullName>
    </submittedName>
</protein>
<dbReference type="VEuPathDB" id="VectorBase:ADAR2_005309"/>